<dbReference type="AlphaFoldDB" id="A0A6J4QR09"/>
<feature type="region of interest" description="Disordered" evidence="1">
    <location>
        <begin position="1"/>
        <end position="33"/>
    </location>
</feature>
<name>A0A6J4QR09_9ACTN</name>
<dbReference type="Gene3D" id="1.10.472.20">
    <property type="entry name" value="Nitrile hydratase, beta subunit"/>
    <property type="match status" value="1"/>
</dbReference>
<dbReference type="InterPro" id="IPR023808">
    <property type="entry name" value="Nitrile_Hydratase_acc_put"/>
</dbReference>
<dbReference type="InterPro" id="IPR042262">
    <property type="entry name" value="CN_hydtase_beta_C"/>
</dbReference>
<proteinExistence type="predicted"/>
<gene>
    <name evidence="3" type="ORF">AVDCRST_MAG14-596</name>
</gene>
<dbReference type="Pfam" id="PF21006">
    <property type="entry name" value="NHase_beta_N"/>
    <property type="match status" value="1"/>
</dbReference>
<dbReference type="InterPro" id="IPR049054">
    <property type="entry name" value="CN_hydtase_beta-like_N"/>
</dbReference>
<evidence type="ECO:0000259" key="2">
    <source>
        <dbReference type="Pfam" id="PF21006"/>
    </source>
</evidence>
<accession>A0A6J4QR09</accession>
<organism evidence="3">
    <name type="scientific">uncultured Rubrobacteraceae bacterium</name>
    <dbReference type="NCBI Taxonomy" id="349277"/>
    <lineage>
        <taxon>Bacteria</taxon>
        <taxon>Bacillati</taxon>
        <taxon>Actinomycetota</taxon>
        <taxon>Rubrobacteria</taxon>
        <taxon>Rubrobacterales</taxon>
        <taxon>Rubrobacteraceae</taxon>
        <taxon>environmental samples</taxon>
    </lineage>
</organism>
<evidence type="ECO:0000313" key="3">
    <source>
        <dbReference type="EMBL" id="CAA9447951.1"/>
    </source>
</evidence>
<reference evidence="3" key="1">
    <citation type="submission" date="2020-02" db="EMBL/GenBank/DDBJ databases">
        <authorList>
            <person name="Meier V. D."/>
        </authorList>
    </citation>
    <scope>NUCLEOTIDE SEQUENCE</scope>
    <source>
        <strain evidence="3">AVDCRST_MAG14</strain>
    </source>
</reference>
<dbReference type="EMBL" id="CADCVG010000027">
    <property type="protein sequence ID" value="CAA9447951.1"/>
    <property type="molecule type" value="Genomic_DNA"/>
</dbReference>
<feature type="compositionally biased region" description="Basic and acidic residues" evidence="1">
    <location>
        <begin position="1"/>
        <end position="18"/>
    </location>
</feature>
<dbReference type="SUPFAM" id="SSF50090">
    <property type="entry name" value="Electron transport accessory proteins"/>
    <property type="match status" value="1"/>
</dbReference>
<evidence type="ECO:0000256" key="1">
    <source>
        <dbReference type="SAM" id="MobiDB-lite"/>
    </source>
</evidence>
<feature type="domain" description="Nitrile hydratase beta subunit-like N-terminal" evidence="2">
    <location>
        <begin position="42"/>
        <end position="141"/>
    </location>
</feature>
<dbReference type="InterPro" id="IPR008990">
    <property type="entry name" value="Elect_transpt_acc-like_dom_sf"/>
</dbReference>
<dbReference type="NCBIfam" id="TIGR03889">
    <property type="entry name" value="nitrile_acc"/>
    <property type="match status" value="1"/>
</dbReference>
<protein>
    <submittedName>
        <fullName evidence="3">Nitrile hydratase beta subunit</fullName>
    </submittedName>
</protein>
<sequence>MGMDRQGEEAHQAPDAVERSSTPRRGAPLELRRSRARAERMVADMGGTAALPRRNGELVFETPWESQAFGMAIAASNQGHYDWEEFRERLISEIGDWERSDEDERAVWNYYRHWLASFEALVKDRGLLSEEEIDERTSEFVSGARDDHHH</sequence>